<reference evidence="1" key="1">
    <citation type="submission" date="2014-11" db="EMBL/GenBank/DDBJ databases">
        <authorList>
            <person name="Amaro Gonzalez C."/>
        </authorList>
    </citation>
    <scope>NUCLEOTIDE SEQUENCE</scope>
</reference>
<accession>A0A0E9QQN8</accession>
<sequence length="15" mass="1640">MSATWLTGFKNITGI</sequence>
<proteinExistence type="predicted"/>
<name>A0A0E9QQN8_ANGAN</name>
<protein>
    <submittedName>
        <fullName evidence="1">Uncharacterized protein</fullName>
    </submittedName>
</protein>
<reference evidence="1" key="2">
    <citation type="journal article" date="2015" name="Fish Shellfish Immunol.">
        <title>Early steps in the European eel (Anguilla anguilla)-Vibrio vulnificus interaction in the gills: Role of the RtxA13 toxin.</title>
        <authorList>
            <person name="Callol A."/>
            <person name="Pajuelo D."/>
            <person name="Ebbesson L."/>
            <person name="Teles M."/>
            <person name="MacKenzie S."/>
            <person name="Amaro C."/>
        </authorList>
    </citation>
    <scope>NUCLEOTIDE SEQUENCE</scope>
</reference>
<organism evidence="1">
    <name type="scientific">Anguilla anguilla</name>
    <name type="common">European freshwater eel</name>
    <name type="synonym">Muraena anguilla</name>
    <dbReference type="NCBI Taxonomy" id="7936"/>
    <lineage>
        <taxon>Eukaryota</taxon>
        <taxon>Metazoa</taxon>
        <taxon>Chordata</taxon>
        <taxon>Craniata</taxon>
        <taxon>Vertebrata</taxon>
        <taxon>Euteleostomi</taxon>
        <taxon>Actinopterygii</taxon>
        <taxon>Neopterygii</taxon>
        <taxon>Teleostei</taxon>
        <taxon>Anguilliformes</taxon>
        <taxon>Anguillidae</taxon>
        <taxon>Anguilla</taxon>
    </lineage>
</organism>
<dbReference type="EMBL" id="GBXM01090164">
    <property type="protein sequence ID" value="JAH18413.1"/>
    <property type="molecule type" value="Transcribed_RNA"/>
</dbReference>
<evidence type="ECO:0000313" key="1">
    <source>
        <dbReference type="EMBL" id="JAH18413.1"/>
    </source>
</evidence>